<dbReference type="Gene3D" id="3.40.50.11270">
    <property type="match status" value="1"/>
</dbReference>
<reference evidence="6" key="2">
    <citation type="journal article" date="2021" name="PeerJ">
        <title>Extensive microbial diversity within the chicken gut microbiome revealed by metagenomics and culture.</title>
        <authorList>
            <person name="Gilroy R."/>
            <person name="Ravi A."/>
            <person name="Getino M."/>
            <person name="Pursley I."/>
            <person name="Horton D.L."/>
            <person name="Alikhan N.F."/>
            <person name="Baker D."/>
            <person name="Gharbi K."/>
            <person name="Hall N."/>
            <person name="Watson M."/>
            <person name="Adriaenssens E.M."/>
            <person name="Foster-Nyarko E."/>
            <person name="Jarju S."/>
            <person name="Secka A."/>
            <person name="Antonio M."/>
            <person name="Oren A."/>
            <person name="Chaudhuri R.R."/>
            <person name="La Ragione R."/>
            <person name="Hildebrand F."/>
            <person name="Pallen M.J."/>
        </authorList>
    </citation>
    <scope>NUCLEOTIDE SEQUENCE</scope>
    <source>
        <strain evidence="6">B3-2255</strain>
    </source>
</reference>
<evidence type="ECO:0000256" key="3">
    <source>
        <dbReference type="ARBA" id="ARBA00022723"/>
    </source>
</evidence>
<dbReference type="EC" id="1.17.7.4" evidence="6"/>
<keyword evidence="6" id="KW-0560">Oxidoreductase</keyword>
<keyword evidence="5" id="KW-0411">Iron-sulfur</keyword>
<dbReference type="EMBL" id="JADILY010000049">
    <property type="protein sequence ID" value="MBO8481372.1"/>
    <property type="molecule type" value="Genomic_DNA"/>
</dbReference>
<keyword evidence="2" id="KW-0004">4Fe-4S</keyword>
<dbReference type="NCBIfam" id="TIGR00216">
    <property type="entry name" value="ispH_lytB"/>
    <property type="match status" value="1"/>
</dbReference>
<dbReference type="NCBIfam" id="NF002187">
    <property type="entry name" value="PRK01045.1-1"/>
    <property type="match status" value="1"/>
</dbReference>
<evidence type="ECO:0000256" key="1">
    <source>
        <dbReference type="ARBA" id="ARBA00001966"/>
    </source>
</evidence>
<evidence type="ECO:0000256" key="4">
    <source>
        <dbReference type="ARBA" id="ARBA00023004"/>
    </source>
</evidence>
<evidence type="ECO:0000256" key="5">
    <source>
        <dbReference type="ARBA" id="ARBA00023014"/>
    </source>
</evidence>
<dbReference type="GO" id="GO:0050992">
    <property type="term" value="P:dimethylallyl diphosphate biosynthetic process"/>
    <property type="evidence" value="ECO:0007669"/>
    <property type="project" value="InterPro"/>
</dbReference>
<protein>
    <submittedName>
        <fullName evidence="6">4-hydroxy-3-methylbut-2-enyl diphosphate reductase</fullName>
        <ecNumber evidence="6">1.17.7.4</ecNumber>
    </submittedName>
</protein>
<proteinExistence type="predicted"/>
<keyword evidence="3" id="KW-0479">Metal-binding</keyword>
<name>A0A9D9IYB7_9BACT</name>
<dbReference type="GO" id="GO:0051539">
    <property type="term" value="F:4 iron, 4 sulfur cluster binding"/>
    <property type="evidence" value="ECO:0007669"/>
    <property type="project" value="UniProtKB-KW"/>
</dbReference>
<organism evidence="6 7">
    <name type="scientific">Candidatus Merdivivens faecigallinarum</name>
    <dbReference type="NCBI Taxonomy" id="2840871"/>
    <lineage>
        <taxon>Bacteria</taxon>
        <taxon>Pseudomonadati</taxon>
        <taxon>Bacteroidota</taxon>
        <taxon>Bacteroidia</taxon>
        <taxon>Bacteroidales</taxon>
        <taxon>Muribaculaceae</taxon>
        <taxon>Muribaculaceae incertae sedis</taxon>
        <taxon>Candidatus Merdivivens</taxon>
    </lineage>
</organism>
<keyword evidence="4" id="KW-0408">Iron</keyword>
<dbReference type="GO" id="GO:0019288">
    <property type="term" value="P:isopentenyl diphosphate biosynthetic process, methylerythritol 4-phosphate pathway"/>
    <property type="evidence" value="ECO:0007669"/>
    <property type="project" value="InterPro"/>
</dbReference>
<dbReference type="Pfam" id="PF02401">
    <property type="entry name" value="LYTB"/>
    <property type="match status" value="1"/>
</dbReference>
<dbReference type="CDD" id="cd13944">
    <property type="entry name" value="lytB_ispH"/>
    <property type="match status" value="1"/>
</dbReference>
<evidence type="ECO:0000256" key="2">
    <source>
        <dbReference type="ARBA" id="ARBA00022485"/>
    </source>
</evidence>
<gene>
    <name evidence="6" type="ORF">IAC87_02360</name>
</gene>
<dbReference type="GO" id="GO:0051745">
    <property type="term" value="F:4-hydroxy-3-methylbut-2-enyl diphosphate reductase activity"/>
    <property type="evidence" value="ECO:0007669"/>
    <property type="project" value="UniProtKB-EC"/>
</dbReference>
<sequence length="296" mass="32238">MHLKIDIDGDSGFCYGVVRAIGKAEEFLSAHGRLYSLGAIVHNETEMERLARKGLETISYADFLSGEAGQGTDILIRAHGEPPETYAIAAEKGYRIIDCTCPVVLRLQEKIRAAAKRMGSGGCIMIFGKTGHAEVNGLVGQAEAEGCPVYVVENSGMLRSLIAGGELARFSGIEIFSQTTKDPAEYREICRELIAAVPSAKANDTICGQVASRHRKLAEFAGNHDVVLFVSGKESSNGKVLYRLCLDVNPRTHFIGDEGDIREEWFSDGDNVGICGATSTPKWLLEKIADYMRKYL</sequence>
<dbReference type="Proteomes" id="UP000823772">
    <property type="component" value="Unassembled WGS sequence"/>
</dbReference>
<dbReference type="PANTHER" id="PTHR30426">
    <property type="entry name" value="4-HYDROXY-3-METHYLBUT-2-ENYL DIPHOSPHATE REDUCTASE"/>
    <property type="match status" value="1"/>
</dbReference>
<dbReference type="Gene3D" id="3.40.1010.20">
    <property type="entry name" value="4-hydroxy-3-methylbut-2-enyl diphosphate reductase, catalytic domain"/>
    <property type="match status" value="2"/>
</dbReference>
<dbReference type="InterPro" id="IPR003451">
    <property type="entry name" value="LytB/IspH"/>
</dbReference>
<accession>A0A9D9IYB7</accession>
<dbReference type="AlphaFoldDB" id="A0A9D9IYB7"/>
<dbReference type="GO" id="GO:0046872">
    <property type="term" value="F:metal ion binding"/>
    <property type="evidence" value="ECO:0007669"/>
    <property type="project" value="UniProtKB-KW"/>
</dbReference>
<reference evidence="6" key="1">
    <citation type="submission" date="2020-10" db="EMBL/GenBank/DDBJ databases">
        <authorList>
            <person name="Gilroy R."/>
        </authorList>
    </citation>
    <scope>NUCLEOTIDE SEQUENCE</scope>
    <source>
        <strain evidence="6">B3-2255</strain>
    </source>
</reference>
<evidence type="ECO:0000313" key="6">
    <source>
        <dbReference type="EMBL" id="MBO8481372.1"/>
    </source>
</evidence>
<comment type="cofactor">
    <cofactor evidence="1">
        <name>[4Fe-4S] cluster</name>
        <dbReference type="ChEBI" id="CHEBI:49883"/>
    </cofactor>
</comment>
<dbReference type="PANTHER" id="PTHR30426:SF0">
    <property type="entry name" value="4-HYDROXY-3-METHYLBUT-2-ENYL DIPHOSPHATE REDUCTASE"/>
    <property type="match status" value="1"/>
</dbReference>
<evidence type="ECO:0000313" key="7">
    <source>
        <dbReference type="Proteomes" id="UP000823772"/>
    </source>
</evidence>
<comment type="caution">
    <text evidence="6">The sequence shown here is derived from an EMBL/GenBank/DDBJ whole genome shotgun (WGS) entry which is preliminary data.</text>
</comment>